<protein>
    <submittedName>
        <fullName evidence="2">Piwi domain-containing protein</fullName>
    </submittedName>
</protein>
<comment type="caution">
    <text evidence="2">The sequence shown here is derived from an EMBL/GenBank/DDBJ whole genome shotgun (WGS) entry which is preliminary data.</text>
</comment>
<dbReference type="GO" id="GO:0003676">
    <property type="term" value="F:nucleic acid binding"/>
    <property type="evidence" value="ECO:0007669"/>
    <property type="project" value="InterPro"/>
</dbReference>
<accession>A0A167ABJ8</accession>
<proteinExistence type="predicted"/>
<keyword evidence="3" id="KW-1185">Reference proteome</keyword>
<dbReference type="InterPro" id="IPR012337">
    <property type="entry name" value="RNaseH-like_sf"/>
</dbReference>
<organism evidence="2 3">
    <name type="scientific">Colletotrichum incanum</name>
    <name type="common">Soybean anthracnose fungus</name>
    <dbReference type="NCBI Taxonomy" id="1573173"/>
    <lineage>
        <taxon>Eukaryota</taxon>
        <taxon>Fungi</taxon>
        <taxon>Dikarya</taxon>
        <taxon>Ascomycota</taxon>
        <taxon>Pezizomycotina</taxon>
        <taxon>Sordariomycetes</taxon>
        <taxon>Hypocreomycetidae</taxon>
        <taxon>Glomerellales</taxon>
        <taxon>Glomerellaceae</taxon>
        <taxon>Colletotrichum</taxon>
        <taxon>Colletotrichum spaethianum species complex</taxon>
    </lineage>
</organism>
<sequence>MSCRYLLQLRGDMLGQHLNLLVDTNMTSSPLSASTNEPLLQYNNWKGHILIVKKRAYDDFQNLPYHLTFSGGPWSHQPVANQAQIAGLNNAVAPRLDSESLAPTLRINGSFTPEITTRLLNLFHAVVESVSKKPIPWEADLEEERRARENAVRAAIQKERQHSANPERVREMKRELQIPKEEVRRAWEELGRRALCRAPGSSREQRGYAQIEIQYANNVTSPMFSGRWDLRGKIFWVTNSRSLGILLVEGGCSKAAAVAFGQTFKQTYTGHGGKVMKDAVLIDSAARNPNVAEAVTKAYAQIKTQTKATPQLLFCVLRFNNTGTYERIKKSGDCRFGLLTQCVLARHVEKNQGQYHSNVAIKVNAKLRGITCRIPYPSGPAGKASAFFKEVTMVIGVDVSHATPSINASSMAVMTMSMDQNATFYSAAIETNGYRVGMLSPINAKNFIARLMLTWHKRMIQPPTPHVDLIQAQHPRCRSNIYTRAPVYDFEFLSHKSPGYAIVVVI</sequence>
<dbReference type="Pfam" id="PF02171">
    <property type="entry name" value="Piwi"/>
    <property type="match status" value="1"/>
</dbReference>
<reference evidence="2 3" key="1">
    <citation type="submission" date="2015-06" db="EMBL/GenBank/DDBJ databases">
        <title>Survival trade-offs in plant roots during colonization by closely related pathogenic and mutualistic fungi.</title>
        <authorList>
            <person name="Hacquard S."/>
            <person name="Kracher B."/>
            <person name="Hiruma K."/>
            <person name="Weinman A."/>
            <person name="Muench P."/>
            <person name="Garrido Oter R."/>
            <person name="Ver Loren van Themaat E."/>
            <person name="Dallerey J.-F."/>
            <person name="Damm U."/>
            <person name="Henrissat B."/>
            <person name="Lespinet O."/>
            <person name="Thon M."/>
            <person name="Kemen E."/>
            <person name="McHardy A.C."/>
            <person name="Schulze-Lefert P."/>
            <person name="O'Connell R.J."/>
        </authorList>
    </citation>
    <scope>NUCLEOTIDE SEQUENCE [LARGE SCALE GENOMIC DNA]</scope>
    <source>
        <strain evidence="2 3">MAFF 238704</strain>
    </source>
</reference>
<evidence type="ECO:0000313" key="2">
    <source>
        <dbReference type="EMBL" id="KZL79940.1"/>
    </source>
</evidence>
<dbReference type="Gene3D" id="3.30.420.10">
    <property type="entry name" value="Ribonuclease H-like superfamily/Ribonuclease H"/>
    <property type="match status" value="1"/>
</dbReference>
<feature type="domain" description="Piwi" evidence="1">
    <location>
        <begin position="312"/>
        <end position="421"/>
    </location>
</feature>
<dbReference type="AlphaFoldDB" id="A0A167ABJ8"/>
<evidence type="ECO:0000259" key="1">
    <source>
        <dbReference type="PROSITE" id="PS50822"/>
    </source>
</evidence>
<evidence type="ECO:0000313" key="3">
    <source>
        <dbReference type="Proteomes" id="UP000076584"/>
    </source>
</evidence>
<dbReference type="Proteomes" id="UP000076584">
    <property type="component" value="Unassembled WGS sequence"/>
</dbReference>
<gene>
    <name evidence="2" type="ORF">CI238_10203</name>
</gene>
<dbReference type="EMBL" id="LFIW01002015">
    <property type="protein sequence ID" value="KZL79940.1"/>
    <property type="molecule type" value="Genomic_DNA"/>
</dbReference>
<dbReference type="InterPro" id="IPR036397">
    <property type="entry name" value="RNaseH_sf"/>
</dbReference>
<dbReference type="STRING" id="1573173.A0A167ABJ8"/>
<dbReference type="PROSITE" id="PS50822">
    <property type="entry name" value="PIWI"/>
    <property type="match status" value="1"/>
</dbReference>
<dbReference type="PANTHER" id="PTHR22891">
    <property type="entry name" value="EUKARYOTIC TRANSLATION INITIATION FACTOR 2C"/>
    <property type="match status" value="1"/>
</dbReference>
<name>A0A167ABJ8_COLIC</name>
<dbReference type="Gene3D" id="3.40.50.2300">
    <property type="match status" value="1"/>
</dbReference>
<dbReference type="SUPFAM" id="SSF53098">
    <property type="entry name" value="Ribonuclease H-like"/>
    <property type="match status" value="1"/>
</dbReference>
<dbReference type="InterPro" id="IPR003165">
    <property type="entry name" value="Piwi"/>
</dbReference>